<name>A0ABR6Q0I7_9FLAO</name>
<keyword evidence="3" id="KW-1185">Reference proteome</keyword>
<dbReference type="Proteomes" id="UP000587367">
    <property type="component" value="Unassembled WGS sequence"/>
</dbReference>
<evidence type="ECO:0000313" key="2">
    <source>
        <dbReference type="EMBL" id="MBB6331477.1"/>
    </source>
</evidence>
<gene>
    <name evidence="2" type="ORF">HNP24_002427</name>
</gene>
<dbReference type="EMBL" id="JACHKS010000001">
    <property type="protein sequence ID" value="MBB6331477.1"/>
    <property type="molecule type" value="Genomic_DNA"/>
</dbReference>
<proteinExistence type="predicted"/>
<organism evidence="2 3">
    <name type="scientific">Chryseobacterium sediminis</name>
    <dbReference type="NCBI Taxonomy" id="1679494"/>
    <lineage>
        <taxon>Bacteria</taxon>
        <taxon>Pseudomonadati</taxon>
        <taxon>Bacteroidota</taxon>
        <taxon>Flavobacteriia</taxon>
        <taxon>Flavobacteriales</taxon>
        <taxon>Weeksellaceae</taxon>
        <taxon>Chryseobacterium group</taxon>
        <taxon>Chryseobacterium</taxon>
    </lineage>
</organism>
<protein>
    <submittedName>
        <fullName evidence="2">Uncharacterized protein</fullName>
    </submittedName>
</protein>
<keyword evidence="1" id="KW-0732">Signal</keyword>
<evidence type="ECO:0000256" key="1">
    <source>
        <dbReference type="SAM" id="SignalP"/>
    </source>
</evidence>
<evidence type="ECO:0000313" key="3">
    <source>
        <dbReference type="Proteomes" id="UP000587367"/>
    </source>
</evidence>
<reference evidence="2 3" key="1">
    <citation type="submission" date="2020-08" db="EMBL/GenBank/DDBJ databases">
        <title>Functional genomics of gut bacteria from endangered species of beetles.</title>
        <authorList>
            <person name="Carlos-Shanley C."/>
        </authorList>
    </citation>
    <scope>NUCLEOTIDE SEQUENCE [LARGE SCALE GENOMIC DNA]</scope>
    <source>
        <strain evidence="2 3">S00068</strain>
    </source>
</reference>
<comment type="caution">
    <text evidence="2">The sequence shown here is derived from an EMBL/GenBank/DDBJ whole genome shotgun (WGS) entry which is preliminary data.</text>
</comment>
<feature type="signal peptide" evidence="1">
    <location>
        <begin position="1"/>
        <end position="20"/>
    </location>
</feature>
<accession>A0ABR6Q0I7</accession>
<sequence>MKKFLLTAIMLVGLSALSKAQQGRVGINTTAPAATLDVVANTTDNARPDALLVPRMTAAELSSKDDTSGTYGTPQNGAIVYITAGTGTGARKAKITGPGFYYFDSVVPEWKPMGGGTSTPNFQIQKGRLHSANAPIVWAADDYSVVTTGMGGTSQLILPNATTLPLNSVRCVSSNGPGNVGWDAAAVAGPTRPINNLPSTITSGGSFCFIVVDQAGTNVWAMLSGR</sequence>
<feature type="chain" id="PRO_5047287584" evidence="1">
    <location>
        <begin position="21"/>
        <end position="226"/>
    </location>
</feature>
<dbReference type="RefSeq" id="WP_184556755.1">
    <property type="nucleotide sequence ID" value="NZ_JACHKS010000001.1"/>
</dbReference>